<evidence type="ECO:0000313" key="2">
    <source>
        <dbReference type="Proteomes" id="UP000272942"/>
    </source>
</evidence>
<evidence type="ECO:0000313" key="3">
    <source>
        <dbReference type="WBParaSite" id="ECPE_0001525701-mRNA-1"/>
    </source>
</evidence>
<proteinExistence type="predicted"/>
<sequence>MNYELDLNALNKLEAIVRCLPSDIQQRRAEEVAKQTLPVGITPAEDHCAAATLLVNWFLGIEEEDEGPQDVYYKLSYTQTT</sequence>
<protein>
    <submittedName>
        <fullName evidence="3">DUF2281 domain-containing protein</fullName>
    </submittedName>
</protein>
<name>A0A183B7N2_9TREM</name>
<keyword evidence="2" id="KW-1185">Reference proteome</keyword>
<dbReference type="WBParaSite" id="ECPE_0001525701-mRNA-1">
    <property type="protein sequence ID" value="ECPE_0001525701-mRNA-1"/>
    <property type="gene ID" value="ECPE_0001525701"/>
</dbReference>
<gene>
    <name evidence="1" type="ORF">ECPE_LOCUS15217</name>
</gene>
<dbReference type="AlphaFoldDB" id="A0A183B7N2"/>
<dbReference type="Proteomes" id="UP000272942">
    <property type="component" value="Unassembled WGS sequence"/>
</dbReference>
<reference evidence="3" key="1">
    <citation type="submission" date="2016-06" db="UniProtKB">
        <authorList>
            <consortium name="WormBaseParasite"/>
        </authorList>
    </citation>
    <scope>IDENTIFICATION</scope>
</reference>
<organism evidence="3">
    <name type="scientific">Echinostoma caproni</name>
    <dbReference type="NCBI Taxonomy" id="27848"/>
    <lineage>
        <taxon>Eukaryota</taxon>
        <taxon>Metazoa</taxon>
        <taxon>Spiralia</taxon>
        <taxon>Lophotrochozoa</taxon>
        <taxon>Platyhelminthes</taxon>
        <taxon>Trematoda</taxon>
        <taxon>Digenea</taxon>
        <taxon>Plagiorchiida</taxon>
        <taxon>Echinostomata</taxon>
        <taxon>Echinostomatoidea</taxon>
        <taxon>Echinostomatidae</taxon>
        <taxon>Echinostoma</taxon>
    </lineage>
</organism>
<accession>A0A183B7N2</accession>
<reference evidence="1 2" key="2">
    <citation type="submission" date="2018-11" db="EMBL/GenBank/DDBJ databases">
        <authorList>
            <consortium name="Pathogen Informatics"/>
        </authorList>
    </citation>
    <scope>NUCLEOTIDE SEQUENCE [LARGE SCALE GENOMIC DNA]</scope>
    <source>
        <strain evidence="1 2">Egypt</strain>
    </source>
</reference>
<dbReference type="EMBL" id="UZAN01059880">
    <property type="protein sequence ID" value="VDP92489.1"/>
    <property type="molecule type" value="Genomic_DNA"/>
</dbReference>
<evidence type="ECO:0000313" key="1">
    <source>
        <dbReference type="EMBL" id="VDP92489.1"/>
    </source>
</evidence>